<dbReference type="InterPro" id="IPR026523">
    <property type="entry name" value="PNMA"/>
</dbReference>
<dbReference type="PANTHER" id="PTHR23095:SF46">
    <property type="entry name" value="GAG PROTEIN"/>
    <property type="match status" value="1"/>
</dbReference>
<gene>
    <name evidence="3" type="ORF">HOLleu_42940</name>
</gene>
<keyword evidence="4" id="KW-1185">Reference proteome</keyword>
<evidence type="ECO:0000259" key="2">
    <source>
        <dbReference type="Pfam" id="PF14893"/>
    </source>
</evidence>
<dbReference type="InterPro" id="IPR048270">
    <property type="entry name" value="PNMA_C"/>
</dbReference>
<protein>
    <submittedName>
        <fullName evidence="3">Paraneoplastic antigen Ma1-like</fullName>
    </submittedName>
</protein>
<accession>A0A9Q1B9X5</accession>
<feature type="domain" description="Paraneoplastic antigen Ma-like C-terminal" evidence="2">
    <location>
        <begin position="160"/>
        <end position="279"/>
    </location>
</feature>
<dbReference type="AlphaFoldDB" id="A0A9Q1B9X5"/>
<evidence type="ECO:0000256" key="1">
    <source>
        <dbReference type="SAM" id="MobiDB-lite"/>
    </source>
</evidence>
<name>A0A9Q1B9X5_HOLLE</name>
<feature type="compositionally biased region" description="Acidic residues" evidence="1">
    <location>
        <begin position="478"/>
        <end position="508"/>
    </location>
</feature>
<evidence type="ECO:0000313" key="3">
    <source>
        <dbReference type="EMBL" id="KAJ8018845.1"/>
    </source>
</evidence>
<feature type="region of interest" description="Disordered" evidence="1">
    <location>
        <begin position="445"/>
        <end position="524"/>
    </location>
</feature>
<sequence>MDTNGDLRDLGVEWCKKEDIGVENAILLVGRPVECTIRSLLLTVSKALPSGIKSVARRNVTLSGVVKTIVLCEYGTRAPLEYLGESVAFRVGGSMNQFKVIKLTDRQESAVERMSMLDLEGDTHSDVQPSSRTPDHPLPMSERATTLYTSSTTYRKLRFFSGKSFPAKDEENWETWIEQAEAQVEEWNNIPYQEIRKRIRKSLRSPALEIIADLRQEKKDAKSIDYLIALEMAFGSTDSNDELLMKFYSLHQREGEKASEYLLRLQQLLRKIRDSNEVPCTVGTNKGVFRKLFQMHKVSAVNPVEASSPLCAKIFRDIERAEKFKGITLAEASIPAWCHRINVSPRDDQDVQNVASSHQVPEGFEKLPFTWGPISAEWKDRFLSLMAGPADEMDQTTELSQVERGHDQEQEVSVLVETSSNSDNVEENGLGRLKSVTLEGEEINLSQQDIQDDHSIPEDKSDADMTEEGAHVENCTPDSDEANPEENEVPSEVPDNDEDNGSIAEDSDQISNLEGETIGRDRQPPKRCTLSWLWTRHFDGIQAGIPMCGAGYLYIATTCQVTGQTLVSYPFITPSETK</sequence>
<organism evidence="3 4">
    <name type="scientific">Holothuria leucospilota</name>
    <name type="common">Black long sea cucumber</name>
    <name type="synonym">Mertensiothuria leucospilota</name>
    <dbReference type="NCBI Taxonomy" id="206669"/>
    <lineage>
        <taxon>Eukaryota</taxon>
        <taxon>Metazoa</taxon>
        <taxon>Echinodermata</taxon>
        <taxon>Eleutherozoa</taxon>
        <taxon>Echinozoa</taxon>
        <taxon>Holothuroidea</taxon>
        <taxon>Aspidochirotacea</taxon>
        <taxon>Aspidochirotida</taxon>
        <taxon>Holothuriidae</taxon>
        <taxon>Holothuria</taxon>
    </lineage>
</organism>
<feature type="region of interest" description="Disordered" evidence="1">
    <location>
        <begin position="393"/>
        <end position="429"/>
    </location>
</feature>
<feature type="region of interest" description="Disordered" evidence="1">
    <location>
        <begin position="119"/>
        <end position="141"/>
    </location>
</feature>
<dbReference type="Pfam" id="PF14893">
    <property type="entry name" value="PNMA"/>
    <property type="match status" value="1"/>
</dbReference>
<evidence type="ECO:0000313" key="4">
    <source>
        <dbReference type="Proteomes" id="UP001152320"/>
    </source>
</evidence>
<feature type="compositionally biased region" description="Basic and acidic residues" evidence="1">
    <location>
        <begin position="451"/>
        <end position="471"/>
    </location>
</feature>
<comment type="caution">
    <text evidence="3">The sequence shown here is derived from an EMBL/GenBank/DDBJ whole genome shotgun (WGS) entry which is preliminary data.</text>
</comment>
<dbReference type="PANTHER" id="PTHR23095">
    <property type="entry name" value="PARANEOPLASTIC ANTIGEN"/>
    <property type="match status" value="1"/>
</dbReference>
<dbReference type="Proteomes" id="UP001152320">
    <property type="component" value="Unassembled WGS sequence"/>
</dbReference>
<proteinExistence type="predicted"/>
<reference evidence="3" key="1">
    <citation type="submission" date="2021-10" db="EMBL/GenBank/DDBJ databases">
        <title>Tropical sea cucumber genome reveals ecological adaptation and Cuvierian tubules defense mechanism.</title>
        <authorList>
            <person name="Chen T."/>
        </authorList>
    </citation>
    <scope>NUCLEOTIDE SEQUENCE</scope>
    <source>
        <strain evidence="3">Nanhai2018</strain>
        <tissue evidence="3">Muscle</tissue>
    </source>
</reference>
<dbReference type="OrthoDB" id="115435at2759"/>
<dbReference type="EMBL" id="JAIZAY010000168">
    <property type="protein sequence ID" value="KAJ8018845.1"/>
    <property type="molecule type" value="Genomic_DNA"/>
</dbReference>